<feature type="repeat" description="ANK" evidence="3">
    <location>
        <begin position="246"/>
        <end position="278"/>
    </location>
</feature>
<evidence type="ECO:0000313" key="5">
    <source>
        <dbReference type="EMBL" id="CAF1375857.1"/>
    </source>
</evidence>
<dbReference type="Pfam" id="PF00023">
    <property type="entry name" value="Ank"/>
    <property type="match status" value="1"/>
</dbReference>
<dbReference type="InterPro" id="IPR002110">
    <property type="entry name" value="Ankyrin_rpt"/>
</dbReference>
<feature type="repeat" description="ANK" evidence="3">
    <location>
        <begin position="710"/>
        <end position="742"/>
    </location>
</feature>
<feature type="repeat" description="ANK" evidence="3">
    <location>
        <begin position="363"/>
        <end position="395"/>
    </location>
</feature>
<keyword evidence="2 3" id="KW-0040">ANK repeat</keyword>
<dbReference type="InterPro" id="IPR050889">
    <property type="entry name" value="Dendritic_Spine_Reg/Scaffold"/>
</dbReference>
<comment type="caution">
    <text evidence="5">The sequence shown here is derived from an EMBL/GenBank/DDBJ whole genome shotgun (WGS) entry which is preliminary data.</text>
</comment>
<dbReference type="PANTHER" id="PTHR24166:SF48">
    <property type="entry name" value="PROTEIN VAPYRIN"/>
    <property type="match status" value="1"/>
</dbReference>
<gene>
    <name evidence="5" type="ORF">ZHD862_LOCUS31851</name>
</gene>
<sequence>MGCTGTKANKAEGDIDRYHQEIFAAAQTGDVKRLKDILDELDRRKASTTKKEVLNMGYREADGLTALSIAAGKKHKPLTEILASCPEVDVNKPSLSGITPLLMVAEVGWPDILDILLHRGAIVDSAPSGKRAEENKIAGSTPLIGATKYNHPECVKRLLGHHANPNHQNQSGISALMLAAEQGFFECVKLLVQAGADLELAPSGQLALTMNLCGQTPLFCAAKEGRTEIVKYLLDRGANPRVQNHYGVSALWIPAQKGMLQVVELLLNAGAETHVAPFGNLADELNITGWTPLYAAMKSRKFDVVKLLLKRGADPNAVTKLGSTPFLLASEICDLDIIEACVEAGADLDFAPSGPDADNLNITGQTALFMATLKDRVDVVKFLIQKGAHVNVQNRYGVSPLLLCAESGNYELVQALVQAGADVNITPQGELAEENFLAGQRAGGDADNLNITGQTALFMATLKDRVDVVKFLIQKGAHVNVQNRYGVSPLLLCAESGNYELVQALVQAGADVNITPQGELAEENFLAGQTPLFGAAKKGHVEICEYLIQNGADVNAVTMTGATPLYTATEEGHLDVVRLLIRHGADVNRSPKGQVARDLHIENQTPLLIACMRNHEAIIRHLIESGANVNVTSERGSSPFLAICQHNNVELARLLIQHGARHDVEAKNLYDGKINGLIVAAESGSFDTLRLLVEAGLDVNYKIEGKGETAGRTPLFCACAKGFQDIVEYLIDRGADVNGTEKVRLFREF</sequence>
<evidence type="ECO:0000256" key="4">
    <source>
        <dbReference type="SAM" id="Coils"/>
    </source>
</evidence>
<dbReference type="SUPFAM" id="SSF48403">
    <property type="entry name" value="Ankyrin repeat"/>
    <property type="match status" value="3"/>
</dbReference>
<feature type="repeat" description="ANK" evidence="3">
    <location>
        <begin position="396"/>
        <end position="428"/>
    </location>
</feature>
<evidence type="ECO:0000256" key="1">
    <source>
        <dbReference type="ARBA" id="ARBA00022737"/>
    </source>
</evidence>
<feature type="repeat" description="ANK" evidence="3">
    <location>
        <begin position="96"/>
        <end position="128"/>
    </location>
</feature>
<dbReference type="PROSITE" id="PS50088">
    <property type="entry name" value="ANK_REPEAT"/>
    <property type="match status" value="15"/>
</dbReference>
<feature type="repeat" description="ANK" evidence="3">
    <location>
        <begin position="560"/>
        <end position="592"/>
    </location>
</feature>
<organism evidence="5 6">
    <name type="scientific">Rotaria sordida</name>
    <dbReference type="NCBI Taxonomy" id="392033"/>
    <lineage>
        <taxon>Eukaryota</taxon>
        <taxon>Metazoa</taxon>
        <taxon>Spiralia</taxon>
        <taxon>Gnathifera</taxon>
        <taxon>Rotifera</taxon>
        <taxon>Eurotatoria</taxon>
        <taxon>Bdelloidea</taxon>
        <taxon>Philodinida</taxon>
        <taxon>Philodinidae</taxon>
        <taxon>Rotaria</taxon>
    </lineage>
</organism>
<dbReference type="Gene3D" id="1.25.40.20">
    <property type="entry name" value="Ankyrin repeat-containing domain"/>
    <property type="match status" value="7"/>
</dbReference>
<keyword evidence="1" id="KW-0677">Repeat</keyword>
<keyword evidence="4" id="KW-0175">Coiled coil</keyword>
<feature type="repeat" description="ANK" evidence="3">
    <location>
        <begin position="213"/>
        <end position="245"/>
    </location>
</feature>
<evidence type="ECO:0000313" key="6">
    <source>
        <dbReference type="Proteomes" id="UP000663864"/>
    </source>
</evidence>
<feature type="repeat" description="ANK" evidence="3">
    <location>
        <begin position="138"/>
        <end position="170"/>
    </location>
</feature>
<dbReference type="Pfam" id="PF12796">
    <property type="entry name" value="Ank_2"/>
    <property type="match status" value="7"/>
</dbReference>
<name>A0A815J8Q4_9BILA</name>
<feature type="repeat" description="ANK" evidence="3">
    <location>
        <begin position="527"/>
        <end position="559"/>
    </location>
</feature>
<dbReference type="AlphaFoldDB" id="A0A815J8Q4"/>
<reference evidence="5" key="1">
    <citation type="submission" date="2021-02" db="EMBL/GenBank/DDBJ databases">
        <authorList>
            <person name="Nowell W R."/>
        </authorList>
    </citation>
    <scope>NUCLEOTIDE SEQUENCE</scope>
</reference>
<feature type="repeat" description="ANK" evidence="3">
    <location>
        <begin position="171"/>
        <end position="203"/>
    </location>
</feature>
<dbReference type="EMBL" id="CAJNOT010003294">
    <property type="protein sequence ID" value="CAF1375857.1"/>
    <property type="molecule type" value="Genomic_DNA"/>
</dbReference>
<evidence type="ECO:0000256" key="2">
    <source>
        <dbReference type="ARBA" id="ARBA00023043"/>
    </source>
</evidence>
<dbReference type="PANTHER" id="PTHR24166">
    <property type="entry name" value="ROLLING PEBBLES, ISOFORM B"/>
    <property type="match status" value="1"/>
</dbReference>
<dbReference type="PROSITE" id="PS50297">
    <property type="entry name" value="ANK_REP_REGION"/>
    <property type="match status" value="11"/>
</dbReference>
<feature type="repeat" description="ANK" evidence="3">
    <location>
        <begin position="288"/>
        <end position="320"/>
    </location>
</feature>
<dbReference type="Proteomes" id="UP000663864">
    <property type="component" value="Unassembled WGS sequence"/>
</dbReference>
<dbReference type="SMART" id="SM00248">
    <property type="entry name" value="ANK"/>
    <property type="match status" value="18"/>
</dbReference>
<feature type="coiled-coil region" evidence="4">
    <location>
        <begin position="24"/>
        <end position="51"/>
    </location>
</feature>
<feature type="repeat" description="ANK" evidence="3">
    <location>
        <begin position="452"/>
        <end position="484"/>
    </location>
</feature>
<proteinExistence type="predicted"/>
<feature type="repeat" description="ANK" evidence="3">
    <location>
        <begin position="635"/>
        <end position="667"/>
    </location>
</feature>
<dbReference type="PRINTS" id="PR01415">
    <property type="entry name" value="ANKYRIN"/>
</dbReference>
<protein>
    <recommendedName>
        <fullName evidence="7">Ankyrin</fullName>
    </recommendedName>
</protein>
<feature type="repeat" description="ANK" evidence="3">
    <location>
        <begin position="485"/>
        <end position="517"/>
    </location>
</feature>
<evidence type="ECO:0000256" key="3">
    <source>
        <dbReference type="PROSITE-ProRule" id="PRU00023"/>
    </source>
</evidence>
<dbReference type="InterPro" id="IPR036770">
    <property type="entry name" value="Ankyrin_rpt-contain_sf"/>
</dbReference>
<accession>A0A815J8Q4</accession>
<feature type="repeat" description="ANK" evidence="3">
    <location>
        <begin position="602"/>
        <end position="634"/>
    </location>
</feature>
<evidence type="ECO:0008006" key="7">
    <source>
        <dbReference type="Google" id="ProtNLM"/>
    </source>
</evidence>